<keyword evidence="1" id="KW-0732">Signal</keyword>
<gene>
    <name evidence="2" type="ORF">LMG27198_41180</name>
</gene>
<name>A0A9W6GXW8_9HYPH</name>
<feature type="chain" id="PRO_5040791692" evidence="1">
    <location>
        <begin position="22"/>
        <end position="73"/>
    </location>
</feature>
<feature type="signal peptide" evidence="1">
    <location>
        <begin position="1"/>
        <end position="21"/>
    </location>
</feature>
<dbReference type="AlphaFoldDB" id="A0A9W6GXW8"/>
<reference evidence="2" key="1">
    <citation type="journal article" date="2023" name="Int. J. Syst. Evol. Microbiol.">
        <title>Methylocystis iwaonis sp. nov., a type II methane-oxidizing bacterium from surface soil of a rice paddy field in Japan, and emended description of the genus Methylocystis (ex Whittenbury et al. 1970) Bowman et al. 1993.</title>
        <authorList>
            <person name="Kaise H."/>
            <person name="Sawadogo J.B."/>
            <person name="Alam M.S."/>
            <person name="Ueno C."/>
            <person name="Dianou D."/>
            <person name="Shinjo R."/>
            <person name="Asakawa S."/>
        </authorList>
    </citation>
    <scope>NUCLEOTIDE SEQUENCE</scope>
    <source>
        <strain evidence="2">LMG27198</strain>
    </source>
</reference>
<accession>A0A9W6GXW8</accession>
<evidence type="ECO:0000313" key="2">
    <source>
        <dbReference type="EMBL" id="GLI95126.1"/>
    </source>
</evidence>
<evidence type="ECO:0000256" key="1">
    <source>
        <dbReference type="SAM" id="SignalP"/>
    </source>
</evidence>
<organism evidence="2 3">
    <name type="scientific">Methylocystis echinoides</name>
    <dbReference type="NCBI Taxonomy" id="29468"/>
    <lineage>
        <taxon>Bacteria</taxon>
        <taxon>Pseudomonadati</taxon>
        <taxon>Pseudomonadota</taxon>
        <taxon>Alphaproteobacteria</taxon>
        <taxon>Hyphomicrobiales</taxon>
        <taxon>Methylocystaceae</taxon>
        <taxon>Methylocystis</taxon>
    </lineage>
</organism>
<dbReference type="EMBL" id="BSEC01000002">
    <property type="protein sequence ID" value="GLI95126.1"/>
    <property type="molecule type" value="Genomic_DNA"/>
</dbReference>
<sequence>MRKLAFLTAAALLLAAPVAQAQHAGPFPGSGNLQNYGGHWRYQHRDWSRPWGPPNPGVCWEWNSYMGQWEWQC</sequence>
<comment type="caution">
    <text evidence="2">The sequence shown here is derived from an EMBL/GenBank/DDBJ whole genome shotgun (WGS) entry which is preliminary data.</text>
</comment>
<keyword evidence="3" id="KW-1185">Reference proteome</keyword>
<proteinExistence type="predicted"/>
<dbReference type="Proteomes" id="UP001144323">
    <property type="component" value="Unassembled WGS sequence"/>
</dbReference>
<protein>
    <submittedName>
        <fullName evidence="2">Uncharacterized protein</fullName>
    </submittedName>
</protein>
<evidence type="ECO:0000313" key="3">
    <source>
        <dbReference type="Proteomes" id="UP001144323"/>
    </source>
</evidence>